<gene>
    <name evidence="3" type="ordered locus">RMDY18_17450</name>
</gene>
<evidence type="ECO:0000256" key="1">
    <source>
        <dbReference type="ARBA" id="ARBA00023125"/>
    </source>
</evidence>
<keyword evidence="4" id="KW-1185">Reference proteome</keyword>
<reference evidence="3 4" key="2">
    <citation type="journal article" date="2010" name="J Osaka Dent Univ">
        <title>Isolation and identification of Rothia mucilaginosa from persistent apical periodontitis lesions.</title>
        <authorList>
            <person name="Yamane K."/>
            <person name="Yoshida M."/>
            <person name="Fujihira T."/>
            <person name="Baba T."/>
            <person name="Tsuji N."/>
            <person name="Hayashi H."/>
            <person name="Sugimori C."/>
            <person name="Yamanaka T."/>
            <person name="Mashimo C."/>
            <person name="Nambu T."/>
            <person name="Kawai H."/>
            <person name="Fukushima H."/>
        </authorList>
    </citation>
    <scope>NUCLEOTIDE SEQUENCE [LARGE SCALE GENOMIC DNA]</scope>
    <source>
        <strain evidence="3 4">DY-18</strain>
    </source>
</reference>
<dbReference type="SUPFAM" id="SSF46785">
    <property type="entry name" value="Winged helix' DNA-binding domain"/>
    <property type="match status" value="1"/>
</dbReference>
<sequence>MLLRNTLNPRRGGWGTEAAGYNFLPLLSPLYNSNVRFLNAHGFHELRISAATCTDMWWHERLEGVSMRLTAFSDVSLRVLMLLSALEPGQKLSTQKIAEGVDTPYNHVAKAVAFLVNMGYLDSTRGRSGGVMLSDAGRSATVGTILRATEGDIPMIECEDENGHCPLDKFCRLRNVLAKAREAFYASVDSVIISELTAGARPVGPVFVELGFGPPENALPAR</sequence>
<dbReference type="InterPro" id="IPR036390">
    <property type="entry name" value="WH_DNA-bd_sf"/>
</dbReference>
<dbReference type="PANTHER" id="PTHR33221">
    <property type="entry name" value="WINGED HELIX-TURN-HELIX TRANSCRIPTIONAL REGULATOR, RRF2 FAMILY"/>
    <property type="match status" value="1"/>
</dbReference>
<dbReference type="EMBL" id="AP011540">
    <property type="protein sequence ID" value="BAI65577.1"/>
    <property type="molecule type" value="Genomic_DNA"/>
</dbReference>
<dbReference type="GO" id="GO:0003677">
    <property type="term" value="F:DNA binding"/>
    <property type="evidence" value="ECO:0007669"/>
    <property type="project" value="UniProtKB-KW"/>
</dbReference>
<evidence type="ECO:0000313" key="3">
    <source>
        <dbReference type="EMBL" id="BAI65577.1"/>
    </source>
</evidence>
<dbReference type="InterPro" id="IPR036388">
    <property type="entry name" value="WH-like_DNA-bd_sf"/>
</dbReference>
<dbReference type="PROSITE" id="PS01332">
    <property type="entry name" value="HTH_RRF2_1"/>
    <property type="match status" value="1"/>
</dbReference>
<dbReference type="Gene3D" id="1.10.10.10">
    <property type="entry name" value="Winged helix-like DNA-binding domain superfamily/Winged helix DNA-binding domain"/>
    <property type="match status" value="1"/>
</dbReference>
<dbReference type="STRING" id="680646.RMDY18_17450"/>
<evidence type="ECO:0000256" key="2">
    <source>
        <dbReference type="ARBA" id="ARBA00034078"/>
    </source>
</evidence>
<protein>
    <submittedName>
        <fullName evidence="3">Predicted transcriptional regulator</fullName>
    </submittedName>
</protein>
<proteinExistence type="predicted"/>
<dbReference type="Proteomes" id="UP000001883">
    <property type="component" value="Chromosome"/>
</dbReference>
<dbReference type="eggNOG" id="COG1959">
    <property type="taxonomic scope" value="Bacteria"/>
</dbReference>
<dbReference type="HOGENOM" id="CLU_107144_2_0_11"/>
<dbReference type="PROSITE" id="PS51197">
    <property type="entry name" value="HTH_RRF2_2"/>
    <property type="match status" value="1"/>
</dbReference>
<dbReference type="InterPro" id="IPR000944">
    <property type="entry name" value="Tscrpt_reg_Rrf2"/>
</dbReference>
<dbReference type="GO" id="GO:0005829">
    <property type="term" value="C:cytosol"/>
    <property type="evidence" value="ECO:0007669"/>
    <property type="project" value="TreeGrafter"/>
</dbReference>
<reference evidence="4" key="1">
    <citation type="submission" date="2009-07" db="EMBL/GenBank/DDBJ databases">
        <title>Complete genome sequence of Rothia mucilaginosa DJ.</title>
        <authorList>
            <person name="Yamane K."/>
            <person name="Nambu T."/>
            <person name="Mashimo C."/>
            <person name="Sugimori C."/>
            <person name="Yamanaka T."/>
            <person name="Leung K."/>
            <person name="Fukushima H."/>
        </authorList>
    </citation>
    <scope>NUCLEOTIDE SEQUENCE [LARGE SCALE GENOMIC DNA]</scope>
    <source>
        <strain evidence="4">DY-18</strain>
    </source>
</reference>
<dbReference type="InterPro" id="IPR030489">
    <property type="entry name" value="TR_Rrf2-type_CS"/>
</dbReference>
<comment type="cofactor">
    <cofactor evidence="2">
        <name>[2Fe-2S] cluster</name>
        <dbReference type="ChEBI" id="CHEBI:190135"/>
    </cofactor>
</comment>
<organism evidence="3 4">
    <name type="scientific">Rothia mucilaginosa (strain DY-18)</name>
    <name type="common">Stomatococcus mucilaginosus</name>
    <dbReference type="NCBI Taxonomy" id="680646"/>
    <lineage>
        <taxon>Bacteria</taxon>
        <taxon>Bacillati</taxon>
        <taxon>Actinomycetota</taxon>
        <taxon>Actinomycetes</taxon>
        <taxon>Micrococcales</taxon>
        <taxon>Micrococcaceae</taxon>
        <taxon>Rothia</taxon>
    </lineage>
</organism>
<dbReference type="KEGG" id="rmu:RMDY18_17450"/>
<reference evidence="3 4" key="3">
    <citation type="journal article" date="2010" name="Sequencing">
        <title>Complete Genome Sequence of Rothia mucilaginosa DY-18: A Clinical Isolate with Dense Meshwork-Like Structures from a Persistent Apical Periodontitis Lesion.</title>
        <authorList>
            <person name="Yamane K."/>
            <person name="Nambu T."/>
            <person name="Yamanaka T."/>
            <person name="Mashimo C."/>
            <person name="Sugimori C."/>
            <person name="Leung K.-P."/>
            <person name="Fukushima H."/>
        </authorList>
    </citation>
    <scope>NUCLEOTIDE SEQUENCE [LARGE SCALE GENOMIC DNA]</scope>
    <source>
        <strain evidence="3 4">DY-18</strain>
    </source>
</reference>
<name>D2NPK9_ROTMD</name>
<dbReference type="GO" id="GO:0003700">
    <property type="term" value="F:DNA-binding transcription factor activity"/>
    <property type="evidence" value="ECO:0007669"/>
    <property type="project" value="TreeGrafter"/>
</dbReference>
<keyword evidence="1" id="KW-0238">DNA-binding</keyword>
<accession>D2NPK9</accession>
<evidence type="ECO:0000313" key="4">
    <source>
        <dbReference type="Proteomes" id="UP000001883"/>
    </source>
</evidence>
<dbReference type="Pfam" id="PF02082">
    <property type="entry name" value="Rrf2"/>
    <property type="match status" value="1"/>
</dbReference>
<dbReference type="PANTHER" id="PTHR33221:SF4">
    <property type="entry name" value="HTH-TYPE TRANSCRIPTIONAL REPRESSOR NSRR"/>
    <property type="match status" value="1"/>
</dbReference>
<dbReference type="AlphaFoldDB" id="D2NPK9"/>